<dbReference type="Proteomes" id="UP000641932">
    <property type="component" value="Unassembled WGS sequence"/>
</dbReference>
<keyword evidence="2" id="KW-1185">Reference proteome</keyword>
<reference evidence="1" key="2">
    <citation type="submission" date="2020-09" db="EMBL/GenBank/DDBJ databases">
        <authorList>
            <person name="Sun Q."/>
            <person name="Zhou Y."/>
        </authorList>
    </citation>
    <scope>NUCLEOTIDE SEQUENCE</scope>
    <source>
        <strain evidence="1">CGMCC 4.7201</strain>
    </source>
</reference>
<evidence type="ECO:0008006" key="3">
    <source>
        <dbReference type="Google" id="ProtNLM"/>
    </source>
</evidence>
<sequence>MTSATSATSAGTEPDFASNISFLGHTDQGGRADGVQVMVHRGHAYVGHMFSNGVTVLDVRDPRAPKPVAFLPAPPGTWSIHLQTADDLLLVINAANLFAAQSFADESAYYGRSVGAAAARSGGHSAGMRVYDISEPAEPREIAFMPVEGVGLHRLWYVGGRWAYASALLDGFTDYILLTIDMSDPARPQPVGRWWLPGMHTAGGEEPGWDTERWRYGLHHAVVAGDTAYGCWRDGGLTLLDVSDRAAPALIAHRNWAPPFGGGTHSALPLPDRELLVVADEGIADNCADGLKHTWIFDIRQPDNPVSIATLPTPDETDYVAKGSHFGPHNLHENRPGSFVSSDLVFATYQNAGVRVFDIGDAFRPRQTGAWVPPPPQRMYDVRPGRPQVVQSCDVFVDPEGVMYMTDYNAGLYILQYDGE</sequence>
<reference evidence="1" key="1">
    <citation type="journal article" date="2014" name="Int. J. Syst. Evol. Microbiol.">
        <title>Complete genome sequence of Corynebacterium casei LMG S-19264T (=DSM 44701T), isolated from a smear-ripened cheese.</title>
        <authorList>
            <consortium name="US DOE Joint Genome Institute (JGI-PGF)"/>
            <person name="Walter F."/>
            <person name="Albersmeier A."/>
            <person name="Kalinowski J."/>
            <person name="Ruckert C."/>
        </authorList>
    </citation>
    <scope>NUCLEOTIDE SEQUENCE</scope>
    <source>
        <strain evidence="1">CGMCC 4.7201</strain>
    </source>
</reference>
<dbReference type="InterPro" id="IPR011044">
    <property type="entry name" value="Quino_amine_DH_bsu"/>
</dbReference>
<organism evidence="1 2">
    <name type="scientific">Wenjunlia tyrosinilytica</name>
    <dbReference type="NCBI Taxonomy" id="1544741"/>
    <lineage>
        <taxon>Bacteria</taxon>
        <taxon>Bacillati</taxon>
        <taxon>Actinomycetota</taxon>
        <taxon>Actinomycetes</taxon>
        <taxon>Kitasatosporales</taxon>
        <taxon>Streptomycetaceae</taxon>
        <taxon>Wenjunlia</taxon>
    </lineage>
</organism>
<dbReference type="AlphaFoldDB" id="A0A917ZSN5"/>
<dbReference type="Pfam" id="PF08309">
    <property type="entry name" value="LVIVD"/>
    <property type="match status" value="1"/>
</dbReference>
<proteinExistence type="predicted"/>
<protein>
    <recommendedName>
        <fullName evidence="3">LVIVD repeat-containing protein</fullName>
    </recommendedName>
</protein>
<evidence type="ECO:0000313" key="1">
    <source>
        <dbReference type="EMBL" id="GGO91823.1"/>
    </source>
</evidence>
<dbReference type="RefSeq" id="WP_189133152.1">
    <property type="nucleotide sequence ID" value="NZ_BMMS01000017.1"/>
</dbReference>
<dbReference type="InterPro" id="IPR013211">
    <property type="entry name" value="LVIVD"/>
</dbReference>
<accession>A0A917ZSN5</accession>
<name>A0A917ZSN5_9ACTN</name>
<comment type="caution">
    <text evidence="1">The sequence shown here is derived from an EMBL/GenBank/DDBJ whole genome shotgun (WGS) entry which is preliminary data.</text>
</comment>
<evidence type="ECO:0000313" key="2">
    <source>
        <dbReference type="Proteomes" id="UP000641932"/>
    </source>
</evidence>
<dbReference type="EMBL" id="BMMS01000017">
    <property type="protein sequence ID" value="GGO91823.1"/>
    <property type="molecule type" value="Genomic_DNA"/>
</dbReference>
<dbReference type="SUPFAM" id="SSF50969">
    <property type="entry name" value="YVTN repeat-like/Quinoprotein amine dehydrogenase"/>
    <property type="match status" value="1"/>
</dbReference>
<gene>
    <name evidence="1" type="ORF">GCM10012280_40590</name>
</gene>